<protein>
    <recommendedName>
        <fullName evidence="4">Lipoprotein</fullName>
    </recommendedName>
</protein>
<keyword evidence="3" id="KW-1185">Reference proteome</keyword>
<reference evidence="2 3" key="1">
    <citation type="submission" date="2024-09" db="EMBL/GenBank/DDBJ databases">
        <authorList>
            <person name="Sun Q."/>
            <person name="Mori K."/>
        </authorList>
    </citation>
    <scope>NUCLEOTIDE SEQUENCE [LARGE SCALE GENOMIC DNA]</scope>
    <source>
        <strain evidence="2 3">JCM 11683</strain>
    </source>
</reference>
<evidence type="ECO:0008006" key="4">
    <source>
        <dbReference type="Google" id="ProtNLM"/>
    </source>
</evidence>
<evidence type="ECO:0000313" key="2">
    <source>
        <dbReference type="EMBL" id="MFB9777773.1"/>
    </source>
</evidence>
<name>A0ABV5X5Q6_9MICO</name>
<keyword evidence="1" id="KW-0732">Signal</keyword>
<dbReference type="Proteomes" id="UP001589707">
    <property type="component" value="Unassembled WGS sequence"/>
</dbReference>
<dbReference type="PROSITE" id="PS51257">
    <property type="entry name" value="PROKAR_LIPOPROTEIN"/>
    <property type="match status" value="1"/>
</dbReference>
<evidence type="ECO:0000256" key="1">
    <source>
        <dbReference type="SAM" id="SignalP"/>
    </source>
</evidence>
<dbReference type="RefSeq" id="WP_376841759.1">
    <property type="nucleotide sequence ID" value="NZ_JBHMAU010000130.1"/>
</dbReference>
<comment type="caution">
    <text evidence="2">The sequence shown here is derived from an EMBL/GenBank/DDBJ whole genome shotgun (WGS) entry which is preliminary data.</text>
</comment>
<proteinExistence type="predicted"/>
<accession>A0ABV5X5Q6</accession>
<sequence>MTRVPAWKTTLSSLALAASIAVLGTACSGPSEAGGSSAAAGADQEAMSEFARGLGDKIAAHWPHVKTAWPGTDYSDHVAVLFQLNDNSEVVKAWAADTSGTRVLKDSKFTDLATPPPGGYHASEFEGKPAVLLAVDEQQMQEDPQANELYLLATHELVHFYHQDEVAIDGGESRAQDYPIDARPRVLREMTYGNLVKAADNPDEAQTHLAHAKHWYEQWKKDFGDEYTAIKTTDIVEGHARYLENIAAIQTGDTTPEKVQAEAVKRIKKSTVFGSAESESYEIGYVAGLLLDRQDPEWKKSIFADGVTFADKLLEKVKPKPQDVDPEIEKKVTDTIGQLNDEIKTAIEPLTTAQKDTSVPYLRIDASQSEGSYGGEHFIVVNGKEVTTGFANTYPTDGGDIDINNAAIIMSDAEVAVPLPTDVTFAGGKLTVDSDTVSADGVPAEKTTDADGRTVYTVTATG</sequence>
<feature type="chain" id="PRO_5045927958" description="Lipoprotein" evidence="1">
    <location>
        <begin position="34"/>
        <end position="462"/>
    </location>
</feature>
<dbReference type="EMBL" id="JBHMAU010000130">
    <property type="protein sequence ID" value="MFB9777773.1"/>
    <property type="molecule type" value="Genomic_DNA"/>
</dbReference>
<feature type="signal peptide" evidence="1">
    <location>
        <begin position="1"/>
        <end position="33"/>
    </location>
</feature>
<evidence type="ECO:0000313" key="3">
    <source>
        <dbReference type="Proteomes" id="UP001589707"/>
    </source>
</evidence>
<gene>
    <name evidence="2" type="ORF">ACFFN1_15465</name>
</gene>
<organism evidence="2 3">
    <name type="scientific">Brevibacterium otitidis</name>
    <dbReference type="NCBI Taxonomy" id="53364"/>
    <lineage>
        <taxon>Bacteria</taxon>
        <taxon>Bacillati</taxon>
        <taxon>Actinomycetota</taxon>
        <taxon>Actinomycetes</taxon>
        <taxon>Micrococcales</taxon>
        <taxon>Brevibacteriaceae</taxon>
        <taxon>Brevibacterium</taxon>
    </lineage>
</organism>